<dbReference type="Pfam" id="PF00535">
    <property type="entry name" value="Glycos_transf_2"/>
    <property type="match status" value="1"/>
</dbReference>
<dbReference type="CDD" id="cd00761">
    <property type="entry name" value="Glyco_tranf_GTA_type"/>
    <property type="match status" value="1"/>
</dbReference>
<dbReference type="GO" id="GO:0016758">
    <property type="term" value="F:hexosyltransferase activity"/>
    <property type="evidence" value="ECO:0007669"/>
    <property type="project" value="UniProtKB-ARBA"/>
</dbReference>
<dbReference type="FunFam" id="3.90.550.10:FF:000130">
    <property type="entry name" value="Family 2 glycosyl transferase"/>
    <property type="match status" value="1"/>
</dbReference>
<accession>A0AAW7DMT3</accession>
<protein>
    <submittedName>
        <fullName evidence="2">Glycosyltransferase family 2 protein</fullName>
    </submittedName>
</protein>
<gene>
    <name evidence="2" type="ORF">HX099_01690</name>
</gene>
<evidence type="ECO:0000259" key="1">
    <source>
        <dbReference type="Pfam" id="PF00535"/>
    </source>
</evidence>
<name>A0AAW7DMT3_9GAMM</name>
<dbReference type="RefSeq" id="WP_286592957.1">
    <property type="nucleotide sequence ID" value="NZ_JACANB010000001.1"/>
</dbReference>
<evidence type="ECO:0000313" key="2">
    <source>
        <dbReference type="EMBL" id="MDM1695385.1"/>
    </source>
</evidence>
<evidence type="ECO:0000313" key="3">
    <source>
        <dbReference type="Proteomes" id="UP001173465"/>
    </source>
</evidence>
<dbReference type="EMBL" id="JACANB010000001">
    <property type="protein sequence ID" value="MDM1695385.1"/>
    <property type="molecule type" value="Genomic_DNA"/>
</dbReference>
<dbReference type="PANTHER" id="PTHR22916:SF3">
    <property type="entry name" value="UDP-GLCNAC:BETAGAL BETA-1,3-N-ACETYLGLUCOSAMINYLTRANSFERASE-LIKE PROTEIN 1"/>
    <property type="match status" value="1"/>
</dbReference>
<dbReference type="PANTHER" id="PTHR22916">
    <property type="entry name" value="GLYCOSYLTRANSFERASE"/>
    <property type="match status" value="1"/>
</dbReference>
<sequence length="259" mass="29984">MLVSIIMPLYNCSTFLESTIRSIIAQSYIDWELILVDDCSQDNSLDIANDYVEQDSRIKLIKLTKNSGAAVARNKAIEASTGRFIAFLDSDDLWHPQKLEKQINFMLENNYAFSYTAYEKINEEGKVFEYVGAPHQLSYKQLLKTNEIGCLTVIYDTEHLGKVYMPTETKREDYATWLSILKKTDYAYGMPEILGRYRVYANQSSAKKGKMAKENWKLYRNIENLSVIKSVYYFGHYAIRGVLRTKFPKLARMLGILHK</sequence>
<dbReference type="InterPro" id="IPR029044">
    <property type="entry name" value="Nucleotide-diphossugar_trans"/>
</dbReference>
<dbReference type="Proteomes" id="UP001173465">
    <property type="component" value="Unassembled WGS sequence"/>
</dbReference>
<reference evidence="2" key="2">
    <citation type="journal article" date="2022" name="Sci. Total Environ.">
        <title>Prevalence, transmission, and molecular epidemiology of tet(X)-positive bacteria among humans, animals, and environmental niches in China: An epidemiological, and genomic-based study.</title>
        <authorList>
            <person name="Dong N."/>
            <person name="Zeng Y."/>
            <person name="Cai C."/>
            <person name="Sun C."/>
            <person name="Lu J."/>
            <person name="Liu C."/>
            <person name="Zhou H."/>
            <person name="Sun Q."/>
            <person name="Shu L."/>
            <person name="Wang H."/>
            <person name="Wang Y."/>
            <person name="Wang S."/>
            <person name="Wu C."/>
            <person name="Chan E.W."/>
            <person name="Chen G."/>
            <person name="Shen Z."/>
            <person name="Chen S."/>
            <person name="Zhang R."/>
        </authorList>
    </citation>
    <scope>NUCLEOTIDE SEQUENCE</scope>
    <source>
        <strain evidence="2">DF46-2-2</strain>
    </source>
</reference>
<comment type="caution">
    <text evidence="2">The sequence shown here is derived from an EMBL/GenBank/DDBJ whole genome shotgun (WGS) entry which is preliminary data.</text>
</comment>
<dbReference type="InterPro" id="IPR001173">
    <property type="entry name" value="Glyco_trans_2-like"/>
</dbReference>
<dbReference type="SUPFAM" id="SSF53448">
    <property type="entry name" value="Nucleotide-diphospho-sugar transferases"/>
    <property type="match status" value="1"/>
</dbReference>
<dbReference type="Gene3D" id="3.90.550.10">
    <property type="entry name" value="Spore Coat Polysaccharide Biosynthesis Protein SpsA, Chain A"/>
    <property type="match status" value="1"/>
</dbReference>
<organism evidence="2 3">
    <name type="scientific">Thiopseudomonas alkaliphila</name>
    <dbReference type="NCBI Taxonomy" id="1697053"/>
    <lineage>
        <taxon>Bacteria</taxon>
        <taxon>Pseudomonadati</taxon>
        <taxon>Pseudomonadota</taxon>
        <taxon>Gammaproteobacteria</taxon>
        <taxon>Pseudomonadales</taxon>
        <taxon>Pseudomonadaceae</taxon>
        <taxon>Thiopseudomonas</taxon>
    </lineage>
</organism>
<proteinExistence type="predicted"/>
<feature type="domain" description="Glycosyltransferase 2-like" evidence="1">
    <location>
        <begin position="4"/>
        <end position="136"/>
    </location>
</feature>
<reference evidence="2" key="1">
    <citation type="submission" date="2020-06" db="EMBL/GenBank/DDBJ databases">
        <authorList>
            <person name="Dong N."/>
        </authorList>
    </citation>
    <scope>NUCLEOTIDE SEQUENCE</scope>
    <source>
        <strain evidence="2">DF46-2-2</strain>
    </source>
</reference>
<dbReference type="AlphaFoldDB" id="A0AAW7DMT3"/>